<sequence>MRELLRYATICLALPFMSGLYAARPFATDDASTVAHGIHELEFGCDFWSEQAALGLGFKHGITDRMDLGIGTGCVILPEQDNGFEGAELALKFAIIPDFIAASLTGSFGEAAYIINGVVTQTLGPLEIDGNFGYETTGISGGDGVVIYGLAAIFNTGPYAFGIEGRGDRDGLQSWLIGGRFTLVEGFAADIGIAGSFDEDAAMSATAGIHYEF</sequence>
<name>A0A0S8FUU6_UNCW3</name>
<dbReference type="AlphaFoldDB" id="A0A0S8FUU6"/>
<evidence type="ECO:0008006" key="4">
    <source>
        <dbReference type="Google" id="ProtNLM"/>
    </source>
</evidence>
<gene>
    <name evidence="2" type="ORF">AMJ83_01710</name>
</gene>
<evidence type="ECO:0000313" key="2">
    <source>
        <dbReference type="EMBL" id="KPK64455.1"/>
    </source>
</evidence>
<evidence type="ECO:0000256" key="1">
    <source>
        <dbReference type="SAM" id="SignalP"/>
    </source>
</evidence>
<comment type="caution">
    <text evidence="2">The sequence shown here is derived from an EMBL/GenBank/DDBJ whole genome shotgun (WGS) entry which is preliminary data.</text>
</comment>
<feature type="chain" id="PRO_5006646447" description="Outer membrane protein beta-barrel domain-containing protein" evidence="1">
    <location>
        <begin position="23"/>
        <end position="213"/>
    </location>
</feature>
<dbReference type="EMBL" id="LJUJ01000002">
    <property type="protein sequence ID" value="KPK64455.1"/>
    <property type="molecule type" value="Genomic_DNA"/>
</dbReference>
<dbReference type="Proteomes" id="UP000051373">
    <property type="component" value="Unassembled WGS sequence"/>
</dbReference>
<proteinExistence type="predicted"/>
<reference evidence="2 3" key="1">
    <citation type="journal article" date="2015" name="Microbiome">
        <title>Genomic resolution of linkages in carbon, nitrogen, and sulfur cycling among widespread estuary sediment bacteria.</title>
        <authorList>
            <person name="Baker B.J."/>
            <person name="Lazar C.S."/>
            <person name="Teske A.P."/>
            <person name="Dick G.J."/>
        </authorList>
    </citation>
    <scope>NUCLEOTIDE SEQUENCE [LARGE SCALE GENOMIC DNA]</scope>
    <source>
        <strain evidence="2">SM23_42</strain>
    </source>
</reference>
<feature type="signal peptide" evidence="1">
    <location>
        <begin position="1"/>
        <end position="22"/>
    </location>
</feature>
<keyword evidence="1" id="KW-0732">Signal</keyword>
<organism evidence="2 3">
    <name type="scientific">candidate division WOR_3 bacterium SM23_42</name>
    <dbReference type="NCBI Taxonomy" id="1703779"/>
    <lineage>
        <taxon>Bacteria</taxon>
        <taxon>Bacteria division WOR-3</taxon>
    </lineage>
</organism>
<protein>
    <recommendedName>
        <fullName evidence="4">Outer membrane protein beta-barrel domain-containing protein</fullName>
    </recommendedName>
</protein>
<evidence type="ECO:0000313" key="3">
    <source>
        <dbReference type="Proteomes" id="UP000051373"/>
    </source>
</evidence>
<accession>A0A0S8FUU6</accession>